<dbReference type="PROSITE" id="PS51257">
    <property type="entry name" value="PROKAR_LIPOPROTEIN"/>
    <property type="match status" value="1"/>
</dbReference>
<keyword evidence="2 4" id="KW-0732">Signal</keyword>
<keyword evidence="3" id="KW-0175">Coiled coil</keyword>
<dbReference type="GO" id="GO:0005829">
    <property type="term" value="C:cytosol"/>
    <property type="evidence" value="ECO:0007669"/>
    <property type="project" value="TreeGrafter"/>
</dbReference>
<dbReference type="EMBL" id="QWKU01000001">
    <property type="protein sequence ID" value="RID94784.1"/>
    <property type="molecule type" value="Genomic_DNA"/>
</dbReference>
<gene>
    <name evidence="5" type="ORF">BCB69_04770</name>
    <name evidence="6" type="ORF">DX915_04630</name>
</gene>
<protein>
    <submittedName>
        <fullName evidence="6">OmpH family outer membrane protein</fullName>
    </submittedName>
</protein>
<dbReference type="KEGG" id="dpn:BCB69_04770"/>
<dbReference type="EMBL" id="CP017037">
    <property type="protein sequence ID" value="AOH39322.1"/>
    <property type="molecule type" value="Genomic_DNA"/>
</dbReference>
<organism evidence="5 7">
    <name type="scientific">Dialister pneumosintes</name>
    <dbReference type="NCBI Taxonomy" id="39950"/>
    <lineage>
        <taxon>Bacteria</taxon>
        <taxon>Bacillati</taxon>
        <taxon>Bacillota</taxon>
        <taxon>Negativicutes</taxon>
        <taxon>Veillonellales</taxon>
        <taxon>Veillonellaceae</taxon>
        <taxon>Dialister</taxon>
    </lineage>
</organism>
<dbReference type="SMART" id="SM00935">
    <property type="entry name" value="OmpH"/>
    <property type="match status" value="1"/>
</dbReference>
<dbReference type="GO" id="GO:0050821">
    <property type="term" value="P:protein stabilization"/>
    <property type="evidence" value="ECO:0007669"/>
    <property type="project" value="TreeGrafter"/>
</dbReference>
<evidence type="ECO:0000313" key="6">
    <source>
        <dbReference type="EMBL" id="RID94784.1"/>
    </source>
</evidence>
<comment type="similarity">
    <text evidence="1">Belongs to the Skp family.</text>
</comment>
<dbReference type="AlphaFoldDB" id="A0A1B3WED5"/>
<dbReference type="RefSeq" id="WP_022513624.1">
    <property type="nucleotide sequence ID" value="NZ_CP017037.1"/>
</dbReference>
<evidence type="ECO:0000256" key="2">
    <source>
        <dbReference type="ARBA" id="ARBA00022729"/>
    </source>
</evidence>
<dbReference type="InterPro" id="IPR024930">
    <property type="entry name" value="Skp_dom_sf"/>
</dbReference>
<evidence type="ECO:0000256" key="4">
    <source>
        <dbReference type="SAM" id="SignalP"/>
    </source>
</evidence>
<evidence type="ECO:0000313" key="7">
    <source>
        <dbReference type="Proteomes" id="UP000094757"/>
    </source>
</evidence>
<keyword evidence="8" id="KW-1185">Reference proteome</keyword>
<sequence length="138" mass="14903">MKMNKKITAAVAAAMMACSAFSVSAAGIGVVNTNALFAAHPKMEKAQLNLKQAYQKAQDQFQKESSNKTDAQKQQLANNLQREFAQKERSEMAPIMNDIMKAIEQVRKDQGLDVVLESGNVVSGGMDITSAVAAKIVK</sequence>
<reference evidence="7" key="2">
    <citation type="submission" date="2016-08" db="EMBL/GenBank/DDBJ databases">
        <authorList>
            <person name="Holder M.E."/>
            <person name="Ajami N.J."/>
            <person name="Petrosino J.F."/>
        </authorList>
    </citation>
    <scope>NUCLEOTIDE SEQUENCE [LARGE SCALE GENOMIC DNA]</scope>
    <source>
        <strain evidence="7">F0677</strain>
    </source>
</reference>
<dbReference type="InterPro" id="IPR005632">
    <property type="entry name" value="Chaperone_Skp"/>
</dbReference>
<evidence type="ECO:0000313" key="5">
    <source>
        <dbReference type="EMBL" id="AOH39322.1"/>
    </source>
</evidence>
<evidence type="ECO:0000313" key="8">
    <source>
        <dbReference type="Proteomes" id="UP000266262"/>
    </source>
</evidence>
<feature type="coiled-coil region" evidence="3">
    <location>
        <begin position="43"/>
        <end position="74"/>
    </location>
</feature>
<dbReference type="Gene3D" id="3.30.910.20">
    <property type="entry name" value="Skp domain"/>
    <property type="match status" value="1"/>
</dbReference>
<dbReference type="PANTHER" id="PTHR35089">
    <property type="entry name" value="CHAPERONE PROTEIN SKP"/>
    <property type="match status" value="1"/>
</dbReference>
<dbReference type="OrthoDB" id="1634308at2"/>
<dbReference type="PANTHER" id="PTHR35089:SF1">
    <property type="entry name" value="CHAPERONE PROTEIN SKP"/>
    <property type="match status" value="1"/>
</dbReference>
<dbReference type="STRING" id="39950.BCB69_04770"/>
<dbReference type="SUPFAM" id="SSF111384">
    <property type="entry name" value="OmpH-like"/>
    <property type="match status" value="1"/>
</dbReference>
<evidence type="ECO:0000256" key="3">
    <source>
        <dbReference type="SAM" id="Coils"/>
    </source>
</evidence>
<dbReference type="Pfam" id="PF03938">
    <property type="entry name" value="OmpH"/>
    <property type="match status" value="1"/>
</dbReference>
<proteinExistence type="inferred from homology"/>
<accession>A0A1B3WED5</accession>
<dbReference type="GO" id="GO:0051082">
    <property type="term" value="F:unfolded protein binding"/>
    <property type="evidence" value="ECO:0007669"/>
    <property type="project" value="InterPro"/>
</dbReference>
<reference evidence="5" key="1">
    <citation type="submission" date="2016-08" db="EMBL/GenBank/DDBJ databases">
        <authorList>
            <person name="Seilhamer J.J."/>
        </authorList>
    </citation>
    <scope>NUCLEOTIDE SEQUENCE [LARGE SCALE GENOMIC DNA]</scope>
    <source>
        <strain evidence="5">F0677</strain>
    </source>
</reference>
<dbReference type="Proteomes" id="UP000094757">
    <property type="component" value="Chromosome"/>
</dbReference>
<reference evidence="6 8" key="3">
    <citation type="submission" date="2018-08" db="EMBL/GenBank/DDBJ databases">
        <title>Draft genome sequence of Dialister pneumosintes KCOM 1685.</title>
        <authorList>
            <person name="Kook J.-K."/>
            <person name="Park S.-N."/>
            <person name="Lim Y.K."/>
        </authorList>
    </citation>
    <scope>NUCLEOTIDE SEQUENCE [LARGE SCALE GENOMIC DNA]</scope>
    <source>
        <strain evidence="6 8">KCOM 1685</strain>
    </source>
</reference>
<name>A0A1B3WED5_9FIRM</name>
<evidence type="ECO:0000256" key="1">
    <source>
        <dbReference type="ARBA" id="ARBA00009091"/>
    </source>
</evidence>
<feature type="chain" id="PRO_5044555803" evidence="4">
    <location>
        <begin position="26"/>
        <end position="138"/>
    </location>
</feature>
<dbReference type="Proteomes" id="UP000266262">
    <property type="component" value="Unassembled WGS sequence"/>
</dbReference>
<feature type="signal peptide" evidence="4">
    <location>
        <begin position="1"/>
        <end position="25"/>
    </location>
</feature>